<dbReference type="Proteomes" id="UP001107558">
    <property type="component" value="Chromosome 4"/>
</dbReference>
<dbReference type="Gene3D" id="3.80.10.10">
    <property type="entry name" value="Ribonuclease Inhibitor"/>
    <property type="match status" value="1"/>
</dbReference>
<comment type="caution">
    <text evidence="2">The sequence shown here is derived from an EMBL/GenBank/DDBJ whole genome shotgun (WGS) entry which is preliminary data.</text>
</comment>
<keyword evidence="3" id="KW-1185">Reference proteome</keyword>
<proteinExistence type="predicted"/>
<name>A0A9J6BEB8_POLVA</name>
<dbReference type="InterPro" id="IPR001611">
    <property type="entry name" value="Leu-rich_rpt"/>
</dbReference>
<accession>A0A9J6BEB8</accession>
<evidence type="ECO:0000313" key="3">
    <source>
        <dbReference type="Proteomes" id="UP001107558"/>
    </source>
</evidence>
<dbReference type="InterPro" id="IPR032675">
    <property type="entry name" value="LRR_dom_sf"/>
</dbReference>
<keyword evidence="1" id="KW-0175">Coiled coil</keyword>
<dbReference type="EMBL" id="JADBJN010000004">
    <property type="protein sequence ID" value="KAG5668220.1"/>
    <property type="molecule type" value="Genomic_DNA"/>
</dbReference>
<reference evidence="2" key="1">
    <citation type="submission" date="2021-03" db="EMBL/GenBank/DDBJ databases">
        <title>Chromosome level genome of the anhydrobiotic midge Polypedilum vanderplanki.</title>
        <authorList>
            <person name="Yoshida Y."/>
            <person name="Kikawada T."/>
            <person name="Gusev O."/>
        </authorList>
    </citation>
    <scope>NUCLEOTIDE SEQUENCE</scope>
    <source>
        <strain evidence="2">NIAS01</strain>
        <tissue evidence="2">Whole body or cell culture</tissue>
    </source>
</reference>
<sequence length="158" mass="18158">MNNSNVQAFAAVNKTIHYIPHGINKIFQNINAIITRSQQLKEILFKFNNDLKILKLKKNKIKEIYPTVFDNLYQLEWLGLKENECVNDVKNNRAGVLELINIVKEQCMPDFISEINKLDNIIDNQNEAVKSLKNENEQKSSVISALETKIGNLSKSQK</sequence>
<dbReference type="Pfam" id="PF13855">
    <property type="entry name" value="LRR_8"/>
    <property type="match status" value="1"/>
</dbReference>
<evidence type="ECO:0000313" key="2">
    <source>
        <dbReference type="EMBL" id="KAG5668220.1"/>
    </source>
</evidence>
<dbReference type="AlphaFoldDB" id="A0A9J6BEB8"/>
<gene>
    <name evidence="2" type="ORF">PVAND_016168</name>
</gene>
<dbReference type="SUPFAM" id="SSF52058">
    <property type="entry name" value="L domain-like"/>
    <property type="match status" value="1"/>
</dbReference>
<protein>
    <submittedName>
        <fullName evidence="2">Uncharacterized protein</fullName>
    </submittedName>
</protein>
<feature type="coiled-coil region" evidence="1">
    <location>
        <begin position="115"/>
        <end position="149"/>
    </location>
</feature>
<organism evidence="2 3">
    <name type="scientific">Polypedilum vanderplanki</name>
    <name type="common">Sleeping chironomid midge</name>
    <dbReference type="NCBI Taxonomy" id="319348"/>
    <lineage>
        <taxon>Eukaryota</taxon>
        <taxon>Metazoa</taxon>
        <taxon>Ecdysozoa</taxon>
        <taxon>Arthropoda</taxon>
        <taxon>Hexapoda</taxon>
        <taxon>Insecta</taxon>
        <taxon>Pterygota</taxon>
        <taxon>Neoptera</taxon>
        <taxon>Endopterygota</taxon>
        <taxon>Diptera</taxon>
        <taxon>Nematocera</taxon>
        <taxon>Chironomoidea</taxon>
        <taxon>Chironomidae</taxon>
        <taxon>Chironominae</taxon>
        <taxon>Polypedilum</taxon>
        <taxon>Polypedilum</taxon>
    </lineage>
</organism>
<evidence type="ECO:0000256" key="1">
    <source>
        <dbReference type="SAM" id="Coils"/>
    </source>
</evidence>